<evidence type="ECO:0000256" key="9">
    <source>
        <dbReference type="ARBA" id="ARBA00023015"/>
    </source>
</evidence>
<evidence type="ECO:0000256" key="11">
    <source>
        <dbReference type="ARBA" id="ARBA00023159"/>
    </source>
</evidence>
<keyword evidence="5 16" id="KW-0597">Phosphoprotein</keyword>
<dbReference type="SUPFAM" id="SSF46689">
    <property type="entry name" value="Homeodomain-like"/>
    <property type="match status" value="1"/>
</dbReference>
<dbReference type="Gene3D" id="3.40.50.2300">
    <property type="match status" value="1"/>
</dbReference>
<evidence type="ECO:0000256" key="10">
    <source>
        <dbReference type="ARBA" id="ARBA00023125"/>
    </source>
</evidence>
<organism evidence="19 20">
    <name type="scientific">Spirochaeta isovalerica</name>
    <dbReference type="NCBI Taxonomy" id="150"/>
    <lineage>
        <taxon>Bacteria</taxon>
        <taxon>Pseudomonadati</taxon>
        <taxon>Spirochaetota</taxon>
        <taxon>Spirochaetia</taxon>
        <taxon>Spirochaetales</taxon>
        <taxon>Spirochaetaceae</taxon>
        <taxon>Spirochaeta</taxon>
    </lineage>
</organism>
<dbReference type="GO" id="GO:0043565">
    <property type="term" value="F:sequence-specific DNA binding"/>
    <property type="evidence" value="ECO:0007669"/>
    <property type="project" value="InterPro"/>
</dbReference>
<dbReference type="InterPro" id="IPR001789">
    <property type="entry name" value="Sig_transdc_resp-reg_receiver"/>
</dbReference>
<dbReference type="InterPro" id="IPR058031">
    <property type="entry name" value="AAA_lid_NorR"/>
</dbReference>
<dbReference type="SUPFAM" id="SSF52540">
    <property type="entry name" value="P-loop containing nucleoside triphosphate hydrolases"/>
    <property type="match status" value="1"/>
</dbReference>
<dbReference type="RefSeq" id="WP_184748406.1">
    <property type="nucleotide sequence ID" value="NZ_JACHGJ010000010.1"/>
</dbReference>
<evidence type="ECO:0000256" key="7">
    <source>
        <dbReference type="ARBA" id="ARBA00022840"/>
    </source>
</evidence>
<keyword evidence="7" id="KW-0067">ATP-binding</keyword>
<dbReference type="InterPro" id="IPR002078">
    <property type="entry name" value="Sigma_54_int"/>
</dbReference>
<dbReference type="PANTHER" id="PTHR32071:SF95">
    <property type="entry name" value="DNA-BINDING TRANSCRIPTIONAL REGULATOR NTRC"/>
    <property type="match status" value="1"/>
</dbReference>
<dbReference type="GO" id="GO:0005737">
    <property type="term" value="C:cytoplasm"/>
    <property type="evidence" value="ECO:0007669"/>
    <property type="project" value="UniProtKB-SubCell"/>
</dbReference>
<dbReference type="Pfam" id="PF25601">
    <property type="entry name" value="AAA_lid_14"/>
    <property type="match status" value="1"/>
</dbReference>
<keyword evidence="11" id="KW-0010">Activator</keyword>
<evidence type="ECO:0000259" key="17">
    <source>
        <dbReference type="PROSITE" id="PS50045"/>
    </source>
</evidence>
<name>A0A841RFK6_9SPIO</name>
<dbReference type="GO" id="GO:0000160">
    <property type="term" value="P:phosphorelay signal transduction system"/>
    <property type="evidence" value="ECO:0007669"/>
    <property type="project" value="UniProtKB-KW"/>
</dbReference>
<keyword evidence="8" id="KW-0902">Two-component regulatory system</keyword>
<dbReference type="SMART" id="SM00382">
    <property type="entry name" value="AAA"/>
    <property type="match status" value="1"/>
</dbReference>
<evidence type="ECO:0000256" key="5">
    <source>
        <dbReference type="ARBA" id="ARBA00022553"/>
    </source>
</evidence>
<dbReference type="Gene3D" id="3.40.50.300">
    <property type="entry name" value="P-loop containing nucleotide triphosphate hydrolases"/>
    <property type="match status" value="1"/>
</dbReference>
<dbReference type="GO" id="GO:0005524">
    <property type="term" value="F:ATP binding"/>
    <property type="evidence" value="ECO:0007669"/>
    <property type="project" value="UniProtKB-KW"/>
</dbReference>
<keyword evidence="3" id="KW-0963">Cytoplasm</keyword>
<proteinExistence type="predicted"/>
<comment type="caution">
    <text evidence="19">The sequence shown here is derived from an EMBL/GenBank/DDBJ whole genome shotgun (WGS) entry which is preliminary data.</text>
</comment>
<evidence type="ECO:0000256" key="2">
    <source>
        <dbReference type="ARBA" id="ARBA00019059"/>
    </source>
</evidence>
<evidence type="ECO:0000256" key="3">
    <source>
        <dbReference type="ARBA" id="ARBA00022490"/>
    </source>
</evidence>
<dbReference type="Proteomes" id="UP000587760">
    <property type="component" value="Unassembled WGS sequence"/>
</dbReference>
<dbReference type="AlphaFoldDB" id="A0A841RFK6"/>
<dbReference type="InterPro" id="IPR011006">
    <property type="entry name" value="CheY-like_superfamily"/>
</dbReference>
<dbReference type="InterPro" id="IPR027417">
    <property type="entry name" value="P-loop_NTPase"/>
</dbReference>
<dbReference type="PANTHER" id="PTHR32071">
    <property type="entry name" value="TRANSCRIPTIONAL REGULATORY PROTEIN"/>
    <property type="match status" value="1"/>
</dbReference>
<evidence type="ECO:0000256" key="15">
    <source>
        <dbReference type="ARBA" id="ARBA00031910"/>
    </source>
</evidence>
<evidence type="ECO:0000256" key="14">
    <source>
        <dbReference type="ARBA" id="ARBA00029881"/>
    </source>
</evidence>
<dbReference type="Pfam" id="PF00158">
    <property type="entry name" value="Sigma54_activat"/>
    <property type="match status" value="1"/>
</dbReference>
<dbReference type="SUPFAM" id="SSF52172">
    <property type="entry name" value="CheY-like"/>
    <property type="match status" value="1"/>
</dbReference>
<dbReference type="PROSITE" id="PS00676">
    <property type="entry name" value="SIGMA54_INTERACT_2"/>
    <property type="match status" value="1"/>
</dbReference>
<keyword evidence="20" id="KW-1185">Reference proteome</keyword>
<dbReference type="InterPro" id="IPR025944">
    <property type="entry name" value="Sigma_54_int_dom_CS"/>
</dbReference>
<evidence type="ECO:0000256" key="16">
    <source>
        <dbReference type="PROSITE-ProRule" id="PRU00169"/>
    </source>
</evidence>
<sequence>MAEILVVDDEKNIIKSFQSLLSEEHRVYGASNRRKTLEIIGNQTIDVLFLDYNLSGENGLEILREVKKHKQDLCVVMISGQGNFEVIIQAMAMGAYDYLEKPLDIDKIQVILNRVLKTSRIEKVINFMVEEQSSYYSLNRIIGKSEAMQGIFKQIGLLLNKDISVLITGENGTGKELIARALHYGSRRKNEPFVAVNCSGLSESLLDNELFGHEKQAFTGADSRMIGKFEKAAEGTIFLDEIGEMPLVLQSKLLRVLQEREFHRLGGNKAVKMTARIIAATNVDIEREVENGQFRRDLFYRINATRLHVPPLKYRREDIPLMLDYFVSESNRKLNKKIKGLPEHILEKLMKYDWPGNVRELENTVTNMCIKTHGEIIEESAVPDYLMEKGSMAPIDHMDRFLSDFVRNNGEKCDLLEPLTEMMEQRLIRILRDEYNFNKSQIAEKMGISRVTLAKKMNRS</sequence>
<dbReference type="Gene3D" id="1.10.10.60">
    <property type="entry name" value="Homeodomain-like"/>
    <property type="match status" value="1"/>
</dbReference>
<dbReference type="PROSITE" id="PS50110">
    <property type="entry name" value="RESPONSE_REGULATORY"/>
    <property type="match status" value="1"/>
</dbReference>
<evidence type="ECO:0000256" key="12">
    <source>
        <dbReference type="ARBA" id="ARBA00023163"/>
    </source>
</evidence>
<dbReference type="InterPro" id="IPR025943">
    <property type="entry name" value="Sigma_54_int_dom_ATP-bd_2"/>
</dbReference>
<dbReference type="PROSITE" id="PS50045">
    <property type="entry name" value="SIGMA54_INTERACT_4"/>
    <property type="match status" value="1"/>
</dbReference>
<evidence type="ECO:0000256" key="8">
    <source>
        <dbReference type="ARBA" id="ARBA00023012"/>
    </source>
</evidence>
<keyword evidence="4" id="KW-0678">Repressor</keyword>
<keyword evidence="12" id="KW-0804">Transcription</keyword>
<evidence type="ECO:0000313" key="19">
    <source>
        <dbReference type="EMBL" id="MBB6482171.1"/>
    </source>
</evidence>
<dbReference type="PROSITE" id="PS00688">
    <property type="entry name" value="SIGMA54_INTERACT_3"/>
    <property type="match status" value="1"/>
</dbReference>
<comment type="subcellular location">
    <subcellularLocation>
        <location evidence="1">Cytoplasm</location>
    </subcellularLocation>
</comment>
<dbReference type="EMBL" id="JACHGJ010000010">
    <property type="protein sequence ID" value="MBB6482171.1"/>
    <property type="molecule type" value="Genomic_DNA"/>
</dbReference>
<keyword evidence="10 19" id="KW-0238">DNA-binding</keyword>
<evidence type="ECO:0000259" key="18">
    <source>
        <dbReference type="PROSITE" id="PS50110"/>
    </source>
</evidence>
<evidence type="ECO:0000256" key="1">
    <source>
        <dbReference type="ARBA" id="ARBA00004496"/>
    </source>
</evidence>
<protein>
    <recommendedName>
        <fullName evidence="2">DNA-binding transcriptional regulator NtrC</fullName>
    </recommendedName>
    <alternativeName>
        <fullName evidence="14">Nitrogen regulation protein NR(I)</fullName>
    </alternativeName>
    <alternativeName>
        <fullName evidence="15">Nitrogen regulator I</fullName>
    </alternativeName>
</protein>
<reference evidence="19 20" key="1">
    <citation type="submission" date="2020-08" db="EMBL/GenBank/DDBJ databases">
        <title>Genomic Encyclopedia of Type Strains, Phase IV (KMG-IV): sequencing the most valuable type-strain genomes for metagenomic binning, comparative biology and taxonomic classification.</title>
        <authorList>
            <person name="Goeker M."/>
        </authorList>
    </citation>
    <scope>NUCLEOTIDE SEQUENCE [LARGE SCALE GENOMIC DNA]</scope>
    <source>
        <strain evidence="19 20">DSM 2461</strain>
    </source>
</reference>
<keyword evidence="9" id="KW-0805">Transcription regulation</keyword>
<dbReference type="GO" id="GO:0006355">
    <property type="term" value="P:regulation of DNA-templated transcription"/>
    <property type="evidence" value="ECO:0007669"/>
    <property type="project" value="InterPro"/>
</dbReference>
<dbReference type="CDD" id="cd00009">
    <property type="entry name" value="AAA"/>
    <property type="match status" value="1"/>
</dbReference>
<feature type="domain" description="Response regulatory" evidence="18">
    <location>
        <begin position="3"/>
        <end position="116"/>
    </location>
</feature>
<gene>
    <name evidence="19" type="ORF">HNR50_003860</name>
</gene>
<evidence type="ECO:0000256" key="6">
    <source>
        <dbReference type="ARBA" id="ARBA00022741"/>
    </source>
</evidence>
<accession>A0A841RFK6</accession>
<dbReference type="FunFam" id="3.40.50.300:FF:000006">
    <property type="entry name" value="DNA-binding transcriptional regulator NtrC"/>
    <property type="match status" value="1"/>
</dbReference>
<dbReference type="InterPro" id="IPR009057">
    <property type="entry name" value="Homeodomain-like_sf"/>
</dbReference>
<dbReference type="InterPro" id="IPR002197">
    <property type="entry name" value="HTH_Fis"/>
</dbReference>
<evidence type="ECO:0000256" key="13">
    <source>
        <dbReference type="ARBA" id="ARBA00023231"/>
    </source>
</evidence>
<feature type="modified residue" description="4-aspartylphosphate" evidence="16">
    <location>
        <position position="51"/>
    </location>
</feature>
<dbReference type="SMART" id="SM00448">
    <property type="entry name" value="REC"/>
    <property type="match status" value="1"/>
</dbReference>
<dbReference type="InterPro" id="IPR003593">
    <property type="entry name" value="AAA+_ATPase"/>
</dbReference>
<keyword evidence="6" id="KW-0547">Nucleotide-binding</keyword>
<dbReference type="Pfam" id="PF02954">
    <property type="entry name" value="HTH_8"/>
    <property type="match status" value="1"/>
</dbReference>
<evidence type="ECO:0000256" key="4">
    <source>
        <dbReference type="ARBA" id="ARBA00022491"/>
    </source>
</evidence>
<keyword evidence="13" id="KW-0535">Nitrogen fixation</keyword>
<evidence type="ECO:0000313" key="20">
    <source>
        <dbReference type="Proteomes" id="UP000587760"/>
    </source>
</evidence>
<feature type="domain" description="Sigma-54 factor interaction" evidence="17">
    <location>
        <begin position="141"/>
        <end position="370"/>
    </location>
</feature>
<dbReference type="Gene3D" id="1.10.8.60">
    <property type="match status" value="1"/>
</dbReference>
<dbReference type="Pfam" id="PF00072">
    <property type="entry name" value="Response_reg"/>
    <property type="match status" value="1"/>
</dbReference>